<reference evidence="2" key="1">
    <citation type="journal article" date="2020" name="Nature">
        <title>Giant virus diversity and host interactions through global metagenomics.</title>
        <authorList>
            <person name="Schulz F."/>
            <person name="Roux S."/>
            <person name="Paez-Espino D."/>
            <person name="Jungbluth S."/>
            <person name="Walsh D.A."/>
            <person name="Denef V.J."/>
            <person name="McMahon K.D."/>
            <person name="Konstantinidis K.T."/>
            <person name="Eloe-Fadrosh E.A."/>
            <person name="Kyrpides N.C."/>
            <person name="Woyke T."/>
        </authorList>
    </citation>
    <scope>NUCLEOTIDE SEQUENCE</scope>
    <source>
        <strain evidence="2">GVMAG-M-3300018416-45</strain>
    </source>
</reference>
<keyword evidence="1" id="KW-0472">Membrane</keyword>
<proteinExistence type="predicted"/>
<organism evidence="2">
    <name type="scientific">viral metagenome</name>
    <dbReference type="NCBI Taxonomy" id="1070528"/>
    <lineage>
        <taxon>unclassified sequences</taxon>
        <taxon>metagenomes</taxon>
        <taxon>organismal metagenomes</taxon>
    </lineage>
</organism>
<dbReference type="AlphaFoldDB" id="A0A6C0BSD4"/>
<feature type="transmembrane region" description="Helical" evidence="1">
    <location>
        <begin position="120"/>
        <end position="140"/>
    </location>
</feature>
<sequence>MKYLFIDIRKSDEVYSKRFSKSQDYKFYNIPMNMIRFNADTIIEHLGYVDEIYIVCQSAARSQFIKDKYFDDYAQIKVNDNLQFSRLSHGSNKVVLSEHTTINVNIEGSNSFNYYSVMRIIQTLMGIVMLLIGIIMYMQLKNKKLLGKINTIPLIILILFGMMALYNGLTSTCSLSIILKDGLN</sequence>
<evidence type="ECO:0008006" key="3">
    <source>
        <dbReference type="Google" id="ProtNLM"/>
    </source>
</evidence>
<keyword evidence="1" id="KW-0812">Transmembrane</keyword>
<dbReference type="EMBL" id="MN739230">
    <property type="protein sequence ID" value="QHS94701.1"/>
    <property type="molecule type" value="Genomic_DNA"/>
</dbReference>
<evidence type="ECO:0000313" key="2">
    <source>
        <dbReference type="EMBL" id="QHS94701.1"/>
    </source>
</evidence>
<keyword evidence="1" id="KW-1133">Transmembrane helix</keyword>
<feature type="transmembrane region" description="Helical" evidence="1">
    <location>
        <begin position="152"/>
        <end position="179"/>
    </location>
</feature>
<name>A0A6C0BSD4_9ZZZZ</name>
<accession>A0A6C0BSD4</accession>
<evidence type="ECO:0000256" key="1">
    <source>
        <dbReference type="SAM" id="Phobius"/>
    </source>
</evidence>
<protein>
    <recommendedName>
        <fullName evidence="3">Rhodanese domain-containing protein</fullName>
    </recommendedName>
</protein>